<gene>
    <name evidence="1" type="ORF">VNO78_01949</name>
</gene>
<keyword evidence="2" id="KW-1185">Reference proteome</keyword>
<accession>A0AAN9T0V0</accession>
<dbReference type="Proteomes" id="UP001386955">
    <property type="component" value="Unassembled WGS sequence"/>
</dbReference>
<sequence>MLWLPSILDVEVNISGSSMRYTEVSKGQCAESVVKSGNDGWKICYRSHTGVRGVVESELELTVGTWKLEGRGKLKCSSNVPRANVAVHQCHA</sequence>
<name>A0AAN9T0V0_PSOTE</name>
<organism evidence="1 2">
    <name type="scientific">Psophocarpus tetragonolobus</name>
    <name type="common">Winged bean</name>
    <name type="synonym">Dolichos tetragonolobus</name>
    <dbReference type="NCBI Taxonomy" id="3891"/>
    <lineage>
        <taxon>Eukaryota</taxon>
        <taxon>Viridiplantae</taxon>
        <taxon>Streptophyta</taxon>
        <taxon>Embryophyta</taxon>
        <taxon>Tracheophyta</taxon>
        <taxon>Spermatophyta</taxon>
        <taxon>Magnoliopsida</taxon>
        <taxon>eudicotyledons</taxon>
        <taxon>Gunneridae</taxon>
        <taxon>Pentapetalae</taxon>
        <taxon>rosids</taxon>
        <taxon>fabids</taxon>
        <taxon>Fabales</taxon>
        <taxon>Fabaceae</taxon>
        <taxon>Papilionoideae</taxon>
        <taxon>50 kb inversion clade</taxon>
        <taxon>NPAAA clade</taxon>
        <taxon>indigoferoid/millettioid clade</taxon>
        <taxon>Phaseoleae</taxon>
        <taxon>Psophocarpus</taxon>
    </lineage>
</organism>
<dbReference type="EMBL" id="JAYMYS010000001">
    <property type="protein sequence ID" value="KAK7410814.1"/>
    <property type="molecule type" value="Genomic_DNA"/>
</dbReference>
<proteinExistence type="predicted"/>
<evidence type="ECO:0000313" key="1">
    <source>
        <dbReference type="EMBL" id="KAK7410814.1"/>
    </source>
</evidence>
<reference evidence="1 2" key="1">
    <citation type="submission" date="2024-01" db="EMBL/GenBank/DDBJ databases">
        <title>The genomes of 5 underutilized Papilionoideae crops provide insights into root nodulation and disease resistanc.</title>
        <authorList>
            <person name="Jiang F."/>
        </authorList>
    </citation>
    <scope>NUCLEOTIDE SEQUENCE [LARGE SCALE GENOMIC DNA]</scope>
    <source>
        <strain evidence="1">DUOXIRENSHENG_FW03</strain>
        <tissue evidence="1">Leaves</tissue>
    </source>
</reference>
<evidence type="ECO:0000313" key="2">
    <source>
        <dbReference type="Proteomes" id="UP001386955"/>
    </source>
</evidence>
<comment type="caution">
    <text evidence="1">The sequence shown here is derived from an EMBL/GenBank/DDBJ whole genome shotgun (WGS) entry which is preliminary data.</text>
</comment>
<dbReference type="AlphaFoldDB" id="A0AAN9T0V0"/>
<protein>
    <submittedName>
        <fullName evidence="1">Uncharacterized protein</fullName>
    </submittedName>
</protein>